<protein>
    <submittedName>
        <fullName evidence="5">Uncharacterized protein</fullName>
    </submittedName>
</protein>
<dbReference type="AlphaFoldDB" id="A0A444CE11"/>
<evidence type="ECO:0000256" key="1">
    <source>
        <dbReference type="ARBA" id="ARBA00004123"/>
    </source>
</evidence>
<comment type="subcellular location">
    <subcellularLocation>
        <location evidence="1">Nucleus</location>
    </subcellularLocation>
</comment>
<keyword evidence="2" id="KW-0805">Transcription regulation</keyword>
<organism evidence="5 6">
    <name type="scientific">Ensete ventricosum</name>
    <name type="common">Abyssinian banana</name>
    <name type="synonym">Musa ensete</name>
    <dbReference type="NCBI Taxonomy" id="4639"/>
    <lineage>
        <taxon>Eukaryota</taxon>
        <taxon>Viridiplantae</taxon>
        <taxon>Streptophyta</taxon>
        <taxon>Embryophyta</taxon>
        <taxon>Tracheophyta</taxon>
        <taxon>Spermatophyta</taxon>
        <taxon>Magnoliopsida</taxon>
        <taxon>Liliopsida</taxon>
        <taxon>Zingiberales</taxon>
        <taxon>Musaceae</taxon>
        <taxon>Ensete</taxon>
    </lineage>
</organism>
<dbReference type="InterPro" id="IPR009332">
    <property type="entry name" value="Med22"/>
</dbReference>
<dbReference type="GO" id="GO:0016592">
    <property type="term" value="C:mediator complex"/>
    <property type="evidence" value="ECO:0007669"/>
    <property type="project" value="InterPro"/>
</dbReference>
<sequence>MEPSAATYAFLDLSGCPFTSFPPETGHHLQNLDGVDPLAQQGSPNPLKGSTIGDDDGTIADLLNVEALRKKIEVLAAMVGMGESDEPAAVLGEVVKVLRELQRKAVLGREDGRKPFFPAPSPSVSCFRRVRLRWQVQAAESLRNLVSELKQTAMFSGFGSLNENVDRRIAEFNRLEEGSERLLERVGEQAAASLKELEAHYYSSVLRTSPSEGS</sequence>
<evidence type="ECO:0000256" key="4">
    <source>
        <dbReference type="ARBA" id="ARBA00023242"/>
    </source>
</evidence>
<dbReference type="PANTHER" id="PTHR12434">
    <property type="entry name" value="MEDIATOR OF RNA POLYMERASE II TRANSCRIPTION SUBUNIT 22"/>
    <property type="match status" value="1"/>
</dbReference>
<dbReference type="GO" id="GO:0003712">
    <property type="term" value="F:transcription coregulator activity"/>
    <property type="evidence" value="ECO:0007669"/>
    <property type="project" value="InterPro"/>
</dbReference>
<accession>A0A444CE11</accession>
<keyword evidence="4" id="KW-0539">Nucleus</keyword>
<evidence type="ECO:0000256" key="3">
    <source>
        <dbReference type="ARBA" id="ARBA00023163"/>
    </source>
</evidence>
<keyword evidence="3" id="KW-0804">Transcription</keyword>
<reference evidence="5 6" key="1">
    <citation type="journal article" date="2014" name="Agronomy (Basel)">
        <title>A Draft Genome Sequence for Ensete ventricosum, the Drought-Tolerant Tree Against Hunger.</title>
        <authorList>
            <person name="Harrison J."/>
            <person name="Moore K.A."/>
            <person name="Paszkiewicz K."/>
            <person name="Jones T."/>
            <person name="Grant M."/>
            <person name="Ambacheew D."/>
            <person name="Muzemil S."/>
            <person name="Studholme D.J."/>
        </authorList>
    </citation>
    <scope>NUCLEOTIDE SEQUENCE [LARGE SCALE GENOMIC DNA]</scope>
</reference>
<dbReference type="Proteomes" id="UP000287651">
    <property type="component" value="Unassembled WGS sequence"/>
</dbReference>
<dbReference type="GO" id="GO:0006357">
    <property type="term" value="P:regulation of transcription by RNA polymerase II"/>
    <property type="evidence" value="ECO:0007669"/>
    <property type="project" value="InterPro"/>
</dbReference>
<evidence type="ECO:0000256" key="2">
    <source>
        <dbReference type="ARBA" id="ARBA00023015"/>
    </source>
</evidence>
<proteinExistence type="predicted"/>
<dbReference type="Pfam" id="PF06179">
    <property type="entry name" value="Med22"/>
    <property type="match status" value="1"/>
</dbReference>
<gene>
    <name evidence="5" type="ORF">B296_00041332</name>
</gene>
<evidence type="ECO:0000313" key="5">
    <source>
        <dbReference type="EMBL" id="RRT40157.1"/>
    </source>
</evidence>
<name>A0A444CE11_ENSVE</name>
<comment type="caution">
    <text evidence="5">The sequence shown here is derived from an EMBL/GenBank/DDBJ whole genome shotgun (WGS) entry which is preliminary data.</text>
</comment>
<evidence type="ECO:0000313" key="6">
    <source>
        <dbReference type="Proteomes" id="UP000287651"/>
    </source>
</evidence>
<dbReference type="EMBL" id="AMZH03019605">
    <property type="protein sequence ID" value="RRT40157.1"/>
    <property type="molecule type" value="Genomic_DNA"/>
</dbReference>
<dbReference type="PANTHER" id="PTHR12434:SF6">
    <property type="entry name" value="MEDIATOR OF RNA POLYMERASE II TRANSCRIPTION SUBUNIT 22"/>
    <property type="match status" value="1"/>
</dbReference>